<dbReference type="GO" id="GO:0071035">
    <property type="term" value="P:nuclear polyadenylation-dependent rRNA catabolic process"/>
    <property type="evidence" value="ECO:0007669"/>
    <property type="project" value="TreeGrafter"/>
</dbReference>
<comment type="similarity">
    <text evidence="2">Belongs to the RRP4 family.</text>
</comment>
<keyword evidence="3" id="KW-0698">rRNA processing</keyword>
<dbReference type="OrthoDB" id="1650at2759"/>
<dbReference type="PANTHER" id="PTHR21321:SF4">
    <property type="entry name" value="EXOSOME COMPLEX COMPONENT RRP4"/>
    <property type="match status" value="1"/>
</dbReference>
<dbReference type="InterPro" id="IPR012340">
    <property type="entry name" value="NA-bd_OB-fold"/>
</dbReference>
<evidence type="ECO:0000256" key="4">
    <source>
        <dbReference type="ARBA" id="ARBA00022835"/>
    </source>
</evidence>
<dbReference type="SUPFAM" id="SSF50249">
    <property type="entry name" value="Nucleic acid-binding proteins"/>
    <property type="match status" value="1"/>
</dbReference>
<evidence type="ECO:0000256" key="5">
    <source>
        <dbReference type="ARBA" id="ARBA00022884"/>
    </source>
</evidence>
<dbReference type="Gene3D" id="2.40.50.100">
    <property type="match status" value="1"/>
</dbReference>
<evidence type="ECO:0000256" key="1">
    <source>
        <dbReference type="ARBA" id="ARBA00004123"/>
    </source>
</evidence>
<dbReference type="EMBL" id="CAJHUC010001312">
    <property type="protein sequence ID" value="CAD7700637.1"/>
    <property type="molecule type" value="Genomic_DNA"/>
</dbReference>
<dbReference type="GO" id="GO:0000176">
    <property type="term" value="C:nuclear exosome (RNase complex)"/>
    <property type="evidence" value="ECO:0007669"/>
    <property type="project" value="TreeGrafter"/>
</dbReference>
<protein>
    <recommendedName>
        <fullName evidence="7">S1 motif domain-containing protein</fullName>
    </recommendedName>
</protein>
<dbReference type="CDD" id="cd05789">
    <property type="entry name" value="S1_Rrp4"/>
    <property type="match status" value="1"/>
</dbReference>
<dbReference type="SUPFAM" id="SSF110324">
    <property type="entry name" value="Ribosomal L27 protein-like"/>
    <property type="match status" value="1"/>
</dbReference>
<evidence type="ECO:0000259" key="7">
    <source>
        <dbReference type="PROSITE" id="PS50126"/>
    </source>
</evidence>
<gene>
    <name evidence="8" type="ORF">OSTQU699_LOCUS5995</name>
</gene>
<dbReference type="FunFam" id="2.40.50.140:FF:000038">
    <property type="entry name" value="Exosome complex component RRP4"/>
    <property type="match status" value="1"/>
</dbReference>
<keyword evidence="5" id="KW-0694">RNA-binding</keyword>
<dbReference type="CDD" id="cd22525">
    <property type="entry name" value="KH-I_Rrp4_eukar"/>
    <property type="match status" value="1"/>
</dbReference>
<accession>A0A8S1J383</accession>
<comment type="subcellular location">
    <subcellularLocation>
        <location evidence="1">Nucleus</location>
    </subcellularLocation>
</comment>
<dbReference type="InterPro" id="IPR048565">
    <property type="entry name" value="S1_RRP4"/>
</dbReference>
<dbReference type="GO" id="GO:0000177">
    <property type="term" value="C:cytoplasmic exosome (RNase complex)"/>
    <property type="evidence" value="ECO:0007669"/>
    <property type="project" value="TreeGrafter"/>
</dbReference>
<evidence type="ECO:0000256" key="2">
    <source>
        <dbReference type="ARBA" id="ARBA00009155"/>
    </source>
</evidence>
<sequence>MALLVESTETADWLSLCHAGLSAAGASHLGAPTFVCVGDAIEIDPAQGFLRGHGTHVDPNGALRASVCGVLQRINKLVVVRPLKSRYIAETGDVVVGRVTSIAGRRWKVDLHTRQRAELSLAAVILPGGIQRRRTAEDELNMRGVFKEGDLISAEVQAVRGDGSVNLHTRSARYGLLGEGQALRVVPNLIRRQRAHSHELGELGVSLILGCNGMVWVAPVGGGEGEDEAARRRGNACRVANAVRALGRLCLPIFLGTVMGVVGISVEGGVAVREMGGQAFLERVVEWEAGRRKEMDVD</sequence>
<name>A0A8S1J383_9CHLO</name>
<dbReference type="AlphaFoldDB" id="A0A8S1J383"/>
<dbReference type="InterPro" id="IPR026699">
    <property type="entry name" value="Exosome_RNA_bind1/RRP40/RRP4"/>
</dbReference>
<evidence type="ECO:0000313" key="9">
    <source>
        <dbReference type="Proteomes" id="UP000708148"/>
    </source>
</evidence>
<organism evidence="8 9">
    <name type="scientific">Ostreobium quekettii</name>
    <dbReference type="NCBI Taxonomy" id="121088"/>
    <lineage>
        <taxon>Eukaryota</taxon>
        <taxon>Viridiplantae</taxon>
        <taxon>Chlorophyta</taxon>
        <taxon>core chlorophytes</taxon>
        <taxon>Ulvophyceae</taxon>
        <taxon>TCBD clade</taxon>
        <taxon>Bryopsidales</taxon>
        <taxon>Ostreobineae</taxon>
        <taxon>Ostreobiaceae</taxon>
        <taxon>Ostreobium</taxon>
    </lineage>
</organism>
<dbReference type="Gene3D" id="2.40.50.140">
    <property type="entry name" value="Nucleic acid-binding proteins"/>
    <property type="match status" value="1"/>
</dbReference>
<dbReference type="Proteomes" id="UP000708148">
    <property type="component" value="Unassembled WGS sequence"/>
</dbReference>
<dbReference type="GO" id="GO:0071034">
    <property type="term" value="P:CUT catabolic process"/>
    <property type="evidence" value="ECO:0007669"/>
    <property type="project" value="TreeGrafter"/>
</dbReference>
<keyword evidence="6" id="KW-0539">Nucleus</keyword>
<dbReference type="InterPro" id="IPR036612">
    <property type="entry name" value="KH_dom_type_1_sf"/>
</dbReference>
<dbReference type="GO" id="GO:0071038">
    <property type="term" value="P:TRAMP-dependent tRNA surveillance pathway"/>
    <property type="evidence" value="ECO:0007669"/>
    <property type="project" value="TreeGrafter"/>
</dbReference>
<proteinExistence type="inferred from homology"/>
<dbReference type="GO" id="GO:0034475">
    <property type="term" value="P:U4 snRNA 3'-end processing"/>
    <property type="evidence" value="ECO:0007669"/>
    <property type="project" value="TreeGrafter"/>
</dbReference>
<dbReference type="GO" id="GO:0071051">
    <property type="term" value="P:poly(A)-dependent snoRNA 3'-end processing"/>
    <property type="evidence" value="ECO:0007669"/>
    <property type="project" value="TreeGrafter"/>
</dbReference>
<reference evidence="8" key="1">
    <citation type="submission" date="2020-12" db="EMBL/GenBank/DDBJ databases">
        <authorList>
            <person name="Iha C."/>
        </authorList>
    </citation>
    <scope>NUCLEOTIDE SEQUENCE</scope>
</reference>
<keyword evidence="9" id="KW-1185">Reference proteome</keyword>
<dbReference type="InterPro" id="IPR004088">
    <property type="entry name" value="KH_dom_type_1"/>
</dbReference>
<evidence type="ECO:0000313" key="8">
    <source>
        <dbReference type="EMBL" id="CAD7700637.1"/>
    </source>
</evidence>
<dbReference type="InterPro" id="IPR003029">
    <property type="entry name" value="S1_domain"/>
</dbReference>
<dbReference type="SUPFAM" id="SSF54791">
    <property type="entry name" value="Eukaryotic type KH-domain (KH-domain type I)"/>
    <property type="match status" value="1"/>
</dbReference>
<dbReference type="GO" id="GO:0003723">
    <property type="term" value="F:RNA binding"/>
    <property type="evidence" value="ECO:0007669"/>
    <property type="project" value="UniProtKB-KW"/>
</dbReference>
<dbReference type="GO" id="GO:0000467">
    <property type="term" value="P:exonucleolytic trimming to generate mature 3'-end of 5.8S rRNA from tricistronic rRNA transcript (SSU-rRNA, 5.8S rRNA, LSU-rRNA)"/>
    <property type="evidence" value="ECO:0007669"/>
    <property type="project" value="TreeGrafter"/>
</dbReference>
<feature type="domain" description="S1 motif" evidence="7">
    <location>
        <begin position="92"/>
        <end position="170"/>
    </location>
</feature>
<dbReference type="Pfam" id="PF21266">
    <property type="entry name" value="S1_RRP4"/>
    <property type="match status" value="1"/>
</dbReference>
<dbReference type="PROSITE" id="PS50126">
    <property type="entry name" value="S1"/>
    <property type="match status" value="1"/>
</dbReference>
<comment type="caution">
    <text evidence="8">The sequence shown here is derived from an EMBL/GenBank/DDBJ whole genome shotgun (WGS) entry which is preliminary data.</text>
</comment>
<dbReference type="Pfam" id="PF15985">
    <property type="entry name" value="KH_6"/>
    <property type="match status" value="1"/>
</dbReference>
<evidence type="ECO:0000256" key="3">
    <source>
        <dbReference type="ARBA" id="ARBA00022552"/>
    </source>
</evidence>
<evidence type="ECO:0000256" key="6">
    <source>
        <dbReference type="ARBA" id="ARBA00023242"/>
    </source>
</evidence>
<keyword evidence="4" id="KW-0271">Exosome</keyword>
<dbReference type="PANTHER" id="PTHR21321">
    <property type="entry name" value="PNAS-3 RELATED"/>
    <property type="match status" value="1"/>
</dbReference>